<gene>
    <name evidence="2" type="ORF">NDU88_003332</name>
</gene>
<keyword evidence="3" id="KW-1185">Reference proteome</keyword>
<evidence type="ECO:0000313" key="3">
    <source>
        <dbReference type="Proteomes" id="UP001066276"/>
    </source>
</evidence>
<comment type="caution">
    <text evidence="2">The sequence shown here is derived from an EMBL/GenBank/DDBJ whole genome shotgun (WGS) entry which is preliminary data.</text>
</comment>
<name>A0AAV7LIJ3_PLEWA</name>
<dbReference type="Proteomes" id="UP001066276">
    <property type="component" value="Chromosome 11"/>
</dbReference>
<feature type="region of interest" description="Disordered" evidence="1">
    <location>
        <begin position="50"/>
        <end position="81"/>
    </location>
</feature>
<organism evidence="2 3">
    <name type="scientific">Pleurodeles waltl</name>
    <name type="common">Iberian ribbed newt</name>
    <dbReference type="NCBI Taxonomy" id="8319"/>
    <lineage>
        <taxon>Eukaryota</taxon>
        <taxon>Metazoa</taxon>
        <taxon>Chordata</taxon>
        <taxon>Craniata</taxon>
        <taxon>Vertebrata</taxon>
        <taxon>Euteleostomi</taxon>
        <taxon>Amphibia</taxon>
        <taxon>Batrachia</taxon>
        <taxon>Caudata</taxon>
        <taxon>Salamandroidea</taxon>
        <taxon>Salamandridae</taxon>
        <taxon>Pleurodelinae</taxon>
        <taxon>Pleurodeles</taxon>
    </lineage>
</organism>
<evidence type="ECO:0000313" key="2">
    <source>
        <dbReference type="EMBL" id="KAJ1090197.1"/>
    </source>
</evidence>
<sequence length="185" mass="19671">MCRDRWMRNDAAEPLGRWTTRELLGSSNEGSSSSHWARCVVLGLGGAGEPAAEEKHLEPGTREVSGNMEAHGGGERKREKVECRLSSSGRHRPGRVLIMLAALVTFHLPFCLPVCQPACHPTWPSPSLHSSLPLNVGSASAISLKAETAILPSLDLIVLIKAGSKRGESPTSPDPRGSAPGLLLS</sequence>
<evidence type="ECO:0000256" key="1">
    <source>
        <dbReference type="SAM" id="MobiDB-lite"/>
    </source>
</evidence>
<dbReference type="AlphaFoldDB" id="A0AAV7LIJ3"/>
<accession>A0AAV7LIJ3</accession>
<feature type="compositionally biased region" description="Basic and acidic residues" evidence="1">
    <location>
        <begin position="72"/>
        <end position="81"/>
    </location>
</feature>
<dbReference type="EMBL" id="JANPWB010000015">
    <property type="protein sequence ID" value="KAJ1090197.1"/>
    <property type="molecule type" value="Genomic_DNA"/>
</dbReference>
<feature type="region of interest" description="Disordered" evidence="1">
    <location>
        <begin position="165"/>
        <end position="185"/>
    </location>
</feature>
<protein>
    <submittedName>
        <fullName evidence="2">Uncharacterized protein</fullName>
    </submittedName>
</protein>
<proteinExistence type="predicted"/>
<feature type="compositionally biased region" description="Basic and acidic residues" evidence="1">
    <location>
        <begin position="52"/>
        <end position="61"/>
    </location>
</feature>
<reference evidence="2" key="1">
    <citation type="journal article" date="2022" name="bioRxiv">
        <title>Sequencing and chromosome-scale assembly of the giantPleurodeles waltlgenome.</title>
        <authorList>
            <person name="Brown T."/>
            <person name="Elewa A."/>
            <person name="Iarovenko S."/>
            <person name="Subramanian E."/>
            <person name="Araus A.J."/>
            <person name="Petzold A."/>
            <person name="Susuki M."/>
            <person name="Suzuki K.-i.T."/>
            <person name="Hayashi T."/>
            <person name="Toyoda A."/>
            <person name="Oliveira C."/>
            <person name="Osipova E."/>
            <person name="Leigh N.D."/>
            <person name="Simon A."/>
            <person name="Yun M.H."/>
        </authorList>
    </citation>
    <scope>NUCLEOTIDE SEQUENCE</scope>
    <source>
        <strain evidence="2">20211129_DDA</strain>
        <tissue evidence="2">Liver</tissue>
    </source>
</reference>